<dbReference type="EMBL" id="CADEBC010000519">
    <property type="protein sequence ID" value="CAB3243559.1"/>
    <property type="molecule type" value="Genomic_DNA"/>
</dbReference>
<feature type="region of interest" description="Disordered" evidence="4">
    <location>
        <begin position="1"/>
        <end position="23"/>
    </location>
</feature>
<accession>A0A8S1AF14</accession>
<evidence type="ECO:0000259" key="5">
    <source>
        <dbReference type="Pfam" id="PF15619"/>
    </source>
</evidence>
<comment type="caution">
    <text evidence="6">The sequence shown here is derived from an EMBL/GenBank/DDBJ whole genome shotgun (WGS) entry which is preliminary data.</text>
</comment>
<dbReference type="InterPro" id="IPR028933">
    <property type="entry name" value="Lebercilin_dom"/>
</dbReference>
<feature type="region of interest" description="Disordered" evidence="4">
    <location>
        <begin position="254"/>
        <end position="297"/>
    </location>
</feature>
<feature type="region of interest" description="Disordered" evidence="4">
    <location>
        <begin position="408"/>
        <end position="452"/>
    </location>
</feature>
<proteinExistence type="inferred from homology"/>
<feature type="compositionally biased region" description="Low complexity" evidence="4">
    <location>
        <begin position="257"/>
        <end position="276"/>
    </location>
</feature>
<feature type="compositionally biased region" description="Basic and acidic residues" evidence="4">
    <location>
        <begin position="7"/>
        <end position="20"/>
    </location>
</feature>
<dbReference type="Proteomes" id="UP000494106">
    <property type="component" value="Unassembled WGS sequence"/>
</dbReference>
<dbReference type="GO" id="GO:0005930">
    <property type="term" value="C:axoneme"/>
    <property type="evidence" value="ECO:0007669"/>
    <property type="project" value="TreeGrafter"/>
</dbReference>
<evidence type="ECO:0000256" key="3">
    <source>
        <dbReference type="SAM" id="Coils"/>
    </source>
</evidence>
<protein>
    <recommendedName>
        <fullName evidence="5">Lebercilin domain-containing protein</fullName>
    </recommendedName>
</protein>
<dbReference type="GO" id="GO:0042073">
    <property type="term" value="P:intraciliary transport"/>
    <property type="evidence" value="ECO:0007669"/>
    <property type="project" value="TreeGrafter"/>
</dbReference>
<comment type="similarity">
    <text evidence="1">Belongs to the LCA5 family.</text>
</comment>
<feature type="compositionally biased region" description="Polar residues" evidence="4">
    <location>
        <begin position="277"/>
        <end position="294"/>
    </location>
</feature>
<name>A0A8S1AF14_ARCPL</name>
<reference evidence="6 7" key="1">
    <citation type="submission" date="2020-04" db="EMBL/GenBank/DDBJ databases">
        <authorList>
            <person name="Wallbank WR R."/>
            <person name="Pardo Diaz C."/>
            <person name="Kozak K."/>
            <person name="Martin S."/>
            <person name="Jiggins C."/>
            <person name="Moest M."/>
            <person name="Warren A I."/>
            <person name="Byers J.R.P. K."/>
            <person name="Montejo-Kovacevich G."/>
            <person name="Yen C E."/>
        </authorList>
    </citation>
    <scope>NUCLEOTIDE SEQUENCE [LARGE SCALE GENOMIC DNA]</scope>
</reference>
<keyword evidence="2 3" id="KW-0175">Coiled coil</keyword>
<dbReference type="PANTHER" id="PTHR16650:SF6">
    <property type="entry name" value="GH21622P"/>
    <property type="match status" value="1"/>
</dbReference>
<feature type="compositionally biased region" description="Basic and acidic residues" evidence="4">
    <location>
        <begin position="408"/>
        <end position="417"/>
    </location>
</feature>
<gene>
    <name evidence="6" type="ORF">APLA_LOCUS9542</name>
</gene>
<keyword evidence="7" id="KW-1185">Reference proteome</keyword>
<sequence>MSVLSLKPEDNRKDQRKESLESVYSSNSRLNLLSKRKRMNPLGMDLSNPSLARKGGDRYVTQRVLSAKTHRVKQLQNQLADAHFHLQELSNENKILRAVQKKQEIALQRYENSNAELPQVLHSHTEEVRIQQMKYKQLKQQNKEVIQKLKERDMQLQQLRDEHNHLLELSKDRNLQDREKLQAQLTELSSKVQQQNETIMMLQRRIALEAKNFKHQLQNEINKHKDTRHDLDMAINNADKLTTIIEMKEKMLSTAASRSVKSPVKTSSSSTLPVTKQQYSYKTSRSETDATVSATKRDDRVNLDQNIIAKLCENSRNVSSALSHEEDTSSSTEPRSRYGRSRTNSTSTRSTSNTGTRKNSKSSDEMVDLAKTVQDGMADLAIFDDELVIEQQDEIHKKIEGLKTELMKRIKSDEPPSRKTSALRRKTPEESIEEQPEYEIHERPKSRGRRNSSVSFYEESSIAESTTTVAVHEKEKQICVKRENSSIGERSVKREGSALSERMIDGKPIDKYCKDIMQDIEKSTKVIDKHMKAFGQPRFESDKLVEQLEAVDKINEFVNGSGDIPEAALSELNNNFKMLTENVLSEAPLARKRSIASRRNSRDARTNLLADSMTNQEMLEDLLGRK</sequence>
<evidence type="ECO:0000313" key="7">
    <source>
        <dbReference type="Proteomes" id="UP000494106"/>
    </source>
</evidence>
<dbReference type="AlphaFoldDB" id="A0A8S1AF14"/>
<evidence type="ECO:0000313" key="6">
    <source>
        <dbReference type="EMBL" id="CAB3243559.1"/>
    </source>
</evidence>
<feature type="domain" description="Lebercilin" evidence="5">
    <location>
        <begin position="60"/>
        <end position="252"/>
    </location>
</feature>
<dbReference type="OrthoDB" id="2123794at2759"/>
<evidence type="ECO:0000256" key="4">
    <source>
        <dbReference type="SAM" id="MobiDB-lite"/>
    </source>
</evidence>
<evidence type="ECO:0000256" key="2">
    <source>
        <dbReference type="ARBA" id="ARBA00023054"/>
    </source>
</evidence>
<dbReference type="Pfam" id="PF15619">
    <property type="entry name" value="Lebercilin"/>
    <property type="match status" value="1"/>
</dbReference>
<organism evidence="6 7">
    <name type="scientific">Arctia plantaginis</name>
    <name type="common">Wood tiger moth</name>
    <name type="synonym">Phalaena plantaginis</name>
    <dbReference type="NCBI Taxonomy" id="874455"/>
    <lineage>
        <taxon>Eukaryota</taxon>
        <taxon>Metazoa</taxon>
        <taxon>Ecdysozoa</taxon>
        <taxon>Arthropoda</taxon>
        <taxon>Hexapoda</taxon>
        <taxon>Insecta</taxon>
        <taxon>Pterygota</taxon>
        <taxon>Neoptera</taxon>
        <taxon>Endopterygota</taxon>
        <taxon>Lepidoptera</taxon>
        <taxon>Glossata</taxon>
        <taxon>Ditrysia</taxon>
        <taxon>Noctuoidea</taxon>
        <taxon>Erebidae</taxon>
        <taxon>Arctiinae</taxon>
        <taxon>Arctia</taxon>
    </lineage>
</organism>
<feature type="compositionally biased region" description="Low complexity" evidence="4">
    <location>
        <begin position="341"/>
        <end position="357"/>
    </location>
</feature>
<feature type="coiled-coil region" evidence="3">
    <location>
        <begin position="72"/>
        <end position="234"/>
    </location>
</feature>
<evidence type="ECO:0000256" key="1">
    <source>
        <dbReference type="ARBA" id="ARBA00010229"/>
    </source>
</evidence>
<feature type="region of interest" description="Disordered" evidence="4">
    <location>
        <begin position="317"/>
        <end position="365"/>
    </location>
</feature>
<dbReference type="InterPro" id="IPR026188">
    <property type="entry name" value="Lebercilin-like"/>
</dbReference>
<dbReference type="PANTHER" id="PTHR16650">
    <property type="entry name" value="C21ORF13-RELATED"/>
    <property type="match status" value="1"/>
</dbReference>